<dbReference type="AlphaFoldDB" id="A0A2G8JQA7"/>
<evidence type="ECO:0000313" key="3">
    <source>
        <dbReference type="Proteomes" id="UP000230750"/>
    </source>
</evidence>
<reference evidence="2 3" key="1">
    <citation type="journal article" date="2017" name="PLoS Biol.">
        <title>The sea cucumber genome provides insights into morphological evolution and visceral regeneration.</title>
        <authorList>
            <person name="Zhang X."/>
            <person name="Sun L."/>
            <person name="Yuan J."/>
            <person name="Sun Y."/>
            <person name="Gao Y."/>
            <person name="Zhang L."/>
            <person name="Li S."/>
            <person name="Dai H."/>
            <person name="Hamel J.F."/>
            <person name="Liu C."/>
            <person name="Yu Y."/>
            <person name="Liu S."/>
            <person name="Lin W."/>
            <person name="Guo K."/>
            <person name="Jin S."/>
            <person name="Xu P."/>
            <person name="Storey K.B."/>
            <person name="Huan P."/>
            <person name="Zhang T."/>
            <person name="Zhou Y."/>
            <person name="Zhang J."/>
            <person name="Lin C."/>
            <person name="Li X."/>
            <person name="Xing L."/>
            <person name="Huo D."/>
            <person name="Sun M."/>
            <person name="Wang L."/>
            <person name="Mercier A."/>
            <person name="Li F."/>
            <person name="Yang H."/>
            <person name="Xiang J."/>
        </authorList>
    </citation>
    <scope>NUCLEOTIDE SEQUENCE [LARGE SCALE GENOMIC DNA]</scope>
    <source>
        <strain evidence="2">Shaxun</strain>
        <tissue evidence="2">Muscle</tissue>
    </source>
</reference>
<gene>
    <name evidence="2" type="ORF">BSL78_25217</name>
</gene>
<feature type="compositionally biased region" description="Acidic residues" evidence="1">
    <location>
        <begin position="30"/>
        <end position="48"/>
    </location>
</feature>
<sequence>MSPFTEGDIPMDGDDEDDLPPLPNGVINVEVEDSDDDEFSDGSEGDGEETGHTGYQLLSQDVESEIPPEDIEHSHDESNPSHVDLPSHLANLMPSQSVEPDPAACVSYRDTQSEQESRKRGMAADEQIKLAMTGLHYPFNAPSWVTTLDEDEWKKILQRSMKEHTRTDGDKGKDINPNR</sequence>
<evidence type="ECO:0000256" key="1">
    <source>
        <dbReference type="SAM" id="MobiDB-lite"/>
    </source>
</evidence>
<feature type="region of interest" description="Disordered" evidence="1">
    <location>
        <begin position="160"/>
        <end position="179"/>
    </location>
</feature>
<proteinExistence type="predicted"/>
<name>A0A2G8JQA7_STIJA</name>
<dbReference type="Proteomes" id="UP000230750">
    <property type="component" value="Unassembled WGS sequence"/>
</dbReference>
<feature type="compositionally biased region" description="Basic and acidic residues" evidence="1">
    <location>
        <begin position="70"/>
        <end position="79"/>
    </location>
</feature>
<feature type="region of interest" description="Disordered" evidence="1">
    <location>
        <begin position="1"/>
        <end position="123"/>
    </location>
</feature>
<dbReference type="Pfam" id="PF06910">
    <property type="entry name" value="MEA1"/>
    <property type="match status" value="1"/>
</dbReference>
<comment type="caution">
    <text evidence="2">The sequence shown here is derived from an EMBL/GenBank/DDBJ whole genome shotgun (WGS) entry which is preliminary data.</text>
</comment>
<accession>A0A2G8JQA7</accession>
<evidence type="ECO:0008006" key="4">
    <source>
        <dbReference type="Google" id="ProtNLM"/>
    </source>
</evidence>
<keyword evidence="3" id="KW-1185">Reference proteome</keyword>
<dbReference type="EMBL" id="MRZV01001426">
    <property type="protein sequence ID" value="PIK37954.1"/>
    <property type="molecule type" value="Genomic_DNA"/>
</dbReference>
<evidence type="ECO:0000313" key="2">
    <source>
        <dbReference type="EMBL" id="PIK37954.1"/>
    </source>
</evidence>
<feature type="compositionally biased region" description="Basic and acidic residues" evidence="1">
    <location>
        <begin position="111"/>
        <end position="123"/>
    </location>
</feature>
<feature type="compositionally biased region" description="Acidic residues" evidence="1">
    <location>
        <begin position="9"/>
        <end position="19"/>
    </location>
</feature>
<organism evidence="2 3">
    <name type="scientific">Stichopus japonicus</name>
    <name type="common">Sea cucumber</name>
    <dbReference type="NCBI Taxonomy" id="307972"/>
    <lineage>
        <taxon>Eukaryota</taxon>
        <taxon>Metazoa</taxon>
        <taxon>Echinodermata</taxon>
        <taxon>Eleutherozoa</taxon>
        <taxon>Echinozoa</taxon>
        <taxon>Holothuroidea</taxon>
        <taxon>Aspidochirotacea</taxon>
        <taxon>Aspidochirotida</taxon>
        <taxon>Stichopodidae</taxon>
        <taxon>Apostichopus</taxon>
    </lineage>
</organism>
<protein>
    <recommendedName>
        <fullName evidence="4">Male-enhanced antigen 1</fullName>
    </recommendedName>
</protein>